<dbReference type="InterPro" id="IPR015797">
    <property type="entry name" value="NUDIX_hydrolase-like_dom_sf"/>
</dbReference>
<accession>A0A6G9HDJ9</accession>
<proteinExistence type="predicted"/>
<name>A0A6G9HDJ9_9VIRU</name>
<keyword evidence="1" id="KW-0378">Hydrolase</keyword>
<dbReference type="SUPFAM" id="SSF55811">
    <property type="entry name" value="Nudix"/>
    <property type="match status" value="1"/>
</dbReference>
<dbReference type="Gene3D" id="3.90.79.10">
    <property type="entry name" value="Nucleoside Triphosphate Pyrophosphohydrolase"/>
    <property type="match status" value="1"/>
</dbReference>
<dbReference type="GO" id="GO:0016787">
    <property type="term" value="F:hydrolase activity"/>
    <property type="evidence" value="ECO:0007669"/>
    <property type="project" value="UniProtKB-KW"/>
</dbReference>
<protein>
    <submittedName>
        <fullName evidence="1">Nudix hydrolase</fullName>
    </submittedName>
</protein>
<organism evidence="1">
    <name type="scientific">Carcinus maenas virus 1</name>
    <dbReference type="NCBI Taxonomy" id="2704945"/>
    <lineage>
        <taxon>Viruses</taxon>
    </lineage>
</organism>
<sequence>MFNVYYPKDPTTPPQVNAHGGLVVIDKEHLYLLIEKKKVRDFGGKTERCDANVFQTACREFREESNIPAAEYTSFSYGNVLFYTIMRKNDSPHQYYTFYYCDLRLSDILNSTTLCKVMKLKYQDMWRVTLPANTSYKFCHRMNNGSGKSLNQKVFTALANTRLF</sequence>
<dbReference type="EMBL" id="MN604015">
    <property type="protein sequence ID" value="QIQ08534.1"/>
    <property type="molecule type" value="Genomic_DNA"/>
</dbReference>
<reference evidence="1" key="1">
    <citation type="journal article" date="2020" name="MBio">
        <title>A New Family of DNA Viruses Causing Disease in Crustaceans from Diverse Aquatic Biomes.</title>
        <authorList>
            <person name="Subramaniam K."/>
            <person name="Behringer D.C."/>
            <person name="Bojko J."/>
            <person name="Yutin N."/>
            <person name="Clark A.S."/>
            <person name="Bateman K.S."/>
            <person name="van Aerle R."/>
            <person name="Bass D."/>
            <person name="Kerr R.C."/>
            <person name="Koonin E.V."/>
            <person name="Stentiford G.D."/>
            <person name="Waltzek T.B."/>
        </authorList>
    </citation>
    <scope>NUCLEOTIDE SEQUENCE</scope>
</reference>
<gene>
    <name evidence="1" type="primary">ORF26</name>
</gene>
<evidence type="ECO:0000313" key="1">
    <source>
        <dbReference type="EMBL" id="QIQ08534.1"/>
    </source>
</evidence>